<organism evidence="2 3">
    <name type="scientific">Hymenobacter volaticus</name>
    <dbReference type="NCBI Taxonomy" id="2932254"/>
    <lineage>
        <taxon>Bacteria</taxon>
        <taxon>Pseudomonadati</taxon>
        <taxon>Bacteroidota</taxon>
        <taxon>Cytophagia</taxon>
        <taxon>Cytophagales</taxon>
        <taxon>Hymenobacteraceae</taxon>
        <taxon>Hymenobacter</taxon>
    </lineage>
</organism>
<protein>
    <submittedName>
        <fullName evidence="2">Crp/Fnr family transcriptional regulator</fullName>
    </submittedName>
</protein>
<dbReference type="Gene3D" id="2.60.120.10">
    <property type="entry name" value="Jelly Rolls"/>
    <property type="match status" value="1"/>
</dbReference>
<feature type="domain" description="Cyclic nucleotide-binding" evidence="1">
    <location>
        <begin position="29"/>
        <end position="128"/>
    </location>
</feature>
<dbReference type="InterPro" id="IPR018490">
    <property type="entry name" value="cNMP-bd_dom_sf"/>
</dbReference>
<keyword evidence="2" id="KW-0614">Plasmid</keyword>
<dbReference type="CDD" id="cd00038">
    <property type="entry name" value="CAP_ED"/>
    <property type="match status" value="1"/>
</dbReference>
<dbReference type="SUPFAM" id="SSF51206">
    <property type="entry name" value="cAMP-binding domain-like"/>
    <property type="match status" value="1"/>
</dbReference>
<gene>
    <name evidence="2" type="ORF">MUN86_26040</name>
</gene>
<proteinExistence type="predicted"/>
<keyword evidence="3" id="KW-1185">Reference proteome</keyword>
<dbReference type="Pfam" id="PF00027">
    <property type="entry name" value="cNMP_binding"/>
    <property type="match status" value="1"/>
</dbReference>
<dbReference type="EMBL" id="CP095064">
    <property type="protein sequence ID" value="UOQ69178.1"/>
    <property type="molecule type" value="Genomic_DNA"/>
</dbReference>
<sequence>MEHIRKAFLPVMSPRYSQILANVARHVLLTPEEAADFIQLLGTQQVASGDHLLVAGARAPCLWFVVSGCVRTYATDAEGREHNLAFSTEGWWCTDSASFFDGGRAKLTLQALEETDLLSLSLSDLENLCIQVPKFERFFRLLSQKGYQLLERRLGAMLRLTAEARFIRFHQQYPRLLNRVAQKHIASYLGITPEFLSMLRRKHTSPARS</sequence>
<reference evidence="2" key="1">
    <citation type="submission" date="2022-04" db="EMBL/GenBank/DDBJ databases">
        <title>Hymenobacter sp. isolated from the air.</title>
        <authorList>
            <person name="Won M."/>
            <person name="Lee C.-M."/>
            <person name="Woen H.-Y."/>
            <person name="Kwon S.-W."/>
        </authorList>
    </citation>
    <scope>NUCLEOTIDE SEQUENCE</scope>
    <source>
        <strain evidence="2">5420S-77</strain>
        <plasmid evidence="2">unnamed3</plasmid>
    </source>
</reference>
<evidence type="ECO:0000313" key="3">
    <source>
        <dbReference type="Proteomes" id="UP000830401"/>
    </source>
</evidence>
<geneLocation type="plasmid" evidence="2 3">
    <name>unnamed3</name>
</geneLocation>
<dbReference type="Proteomes" id="UP000830401">
    <property type="component" value="Plasmid unnamed3"/>
</dbReference>
<evidence type="ECO:0000313" key="2">
    <source>
        <dbReference type="EMBL" id="UOQ69178.1"/>
    </source>
</evidence>
<accession>A0ABY4GE24</accession>
<dbReference type="PROSITE" id="PS50042">
    <property type="entry name" value="CNMP_BINDING_3"/>
    <property type="match status" value="1"/>
</dbReference>
<evidence type="ECO:0000259" key="1">
    <source>
        <dbReference type="PROSITE" id="PS50042"/>
    </source>
</evidence>
<dbReference type="InterPro" id="IPR000595">
    <property type="entry name" value="cNMP-bd_dom"/>
</dbReference>
<dbReference type="RefSeq" id="WP_245126932.1">
    <property type="nucleotide sequence ID" value="NZ_CP095064.1"/>
</dbReference>
<dbReference type="InterPro" id="IPR014710">
    <property type="entry name" value="RmlC-like_jellyroll"/>
</dbReference>
<name>A0ABY4GE24_9BACT</name>